<dbReference type="AlphaFoldDB" id="A0A2N6PGQ7"/>
<dbReference type="Pfam" id="PF07905">
    <property type="entry name" value="PucR"/>
    <property type="match status" value="1"/>
</dbReference>
<dbReference type="OrthoDB" id="2973014at2"/>
<dbReference type="RefSeq" id="WP_102162222.1">
    <property type="nucleotide sequence ID" value="NZ_PNFZ01000004.1"/>
</dbReference>
<evidence type="ECO:0000259" key="3">
    <source>
        <dbReference type="Pfam" id="PF13556"/>
    </source>
</evidence>
<feature type="domain" description="Purine catabolism PurC-like" evidence="2">
    <location>
        <begin position="17"/>
        <end position="141"/>
    </location>
</feature>
<dbReference type="Gene3D" id="1.10.10.2840">
    <property type="entry name" value="PucR C-terminal helix-turn-helix domain"/>
    <property type="match status" value="1"/>
</dbReference>
<dbReference type="Pfam" id="PF13556">
    <property type="entry name" value="HTH_30"/>
    <property type="match status" value="1"/>
</dbReference>
<evidence type="ECO:0000256" key="1">
    <source>
        <dbReference type="ARBA" id="ARBA00006754"/>
    </source>
</evidence>
<dbReference type="InterPro" id="IPR042070">
    <property type="entry name" value="PucR_C-HTH_sf"/>
</dbReference>
<gene>
    <name evidence="5" type="ORF">CJ198_08580</name>
</gene>
<dbReference type="InterPro" id="IPR041522">
    <property type="entry name" value="CdaR_GGDEF"/>
</dbReference>
<dbReference type="InterPro" id="IPR012914">
    <property type="entry name" value="PucR_dom"/>
</dbReference>
<dbReference type="Pfam" id="PF17853">
    <property type="entry name" value="GGDEF_2"/>
    <property type="match status" value="1"/>
</dbReference>
<proteinExistence type="inferred from homology"/>
<keyword evidence="6" id="KW-1185">Reference proteome</keyword>
<reference evidence="5 6" key="1">
    <citation type="submission" date="2017-09" db="EMBL/GenBank/DDBJ databases">
        <title>Bacterial strain isolated from the female urinary microbiota.</title>
        <authorList>
            <person name="Thomas-White K."/>
            <person name="Kumar N."/>
            <person name="Forster S."/>
            <person name="Putonti C."/>
            <person name="Lawley T."/>
            <person name="Wolfe A.J."/>
        </authorList>
    </citation>
    <scope>NUCLEOTIDE SEQUENCE [LARGE SCALE GENOMIC DNA]</scope>
    <source>
        <strain evidence="5 6">UMB0680</strain>
    </source>
</reference>
<comment type="caution">
    <text evidence="5">The sequence shown here is derived from an EMBL/GenBank/DDBJ whole genome shotgun (WGS) entry which is preliminary data.</text>
</comment>
<protein>
    <submittedName>
        <fullName evidence="5">PucR family transcriptional regulator</fullName>
    </submittedName>
</protein>
<accession>A0A2N6PGQ7</accession>
<evidence type="ECO:0000259" key="4">
    <source>
        <dbReference type="Pfam" id="PF17853"/>
    </source>
</evidence>
<comment type="similarity">
    <text evidence="1">Belongs to the CdaR family.</text>
</comment>
<evidence type="ECO:0000313" key="5">
    <source>
        <dbReference type="EMBL" id="PMB97875.1"/>
    </source>
</evidence>
<dbReference type="PANTHER" id="PTHR33744:SF1">
    <property type="entry name" value="DNA-BINDING TRANSCRIPTIONAL ACTIVATOR ADER"/>
    <property type="match status" value="1"/>
</dbReference>
<feature type="domain" description="PucR C-terminal helix-turn-helix" evidence="3">
    <location>
        <begin position="473"/>
        <end position="529"/>
    </location>
</feature>
<sequence>MSPQIGTGREGVTVRTVLSVPELEQTQLRVLSGEDRLDAAVRWVHIAETEDVASLLEGGEFLLSSGPAFRLNVDRTRAFLLRLEKAGAAAFAVEIVTEDDEPDAASLEVLRAASVGLQIPVIALTERVRFARITQAAHRLLIAEHLEWIERTREVHEVFTELSIGGADEAKIVETTSDLLNTPVVLEDAAHRILSFELCDMTEAELFDEWPLHSGRAVPVGMKQNRWGRLAAPFADPTDRYAAEVLERAGQAITLVRMATQHQRDLLLNATDRFLGELSTHTQMTDQVAALRSQRYGMSRSAAYAAVALHTADVSDAAGVDLSDYQLEERRVRSELIAVSRSLGLSALTGTWRYGTVVALVGFPTDEVDAPLSELSRTLSVNLNRSITIGVGPARGGVLAAGRDLETAVETARIAAGMSVRERPFYRFADLRLSGLIAGLADDARMRVFAESELAPLLGTGAEASSAPDHAALDFLQTYVLAAGNKTEVATKLGISRPVVYDRARRLEKRLGVSLADAESRAALLMALLWWRSQN</sequence>
<evidence type="ECO:0000259" key="2">
    <source>
        <dbReference type="Pfam" id="PF07905"/>
    </source>
</evidence>
<feature type="domain" description="CdaR GGDEF-like" evidence="4">
    <location>
        <begin position="288"/>
        <end position="414"/>
    </location>
</feature>
<dbReference type="PANTHER" id="PTHR33744">
    <property type="entry name" value="CARBOHYDRATE DIACID REGULATOR"/>
    <property type="match status" value="1"/>
</dbReference>
<dbReference type="InterPro" id="IPR025736">
    <property type="entry name" value="PucR_C-HTH_dom"/>
</dbReference>
<evidence type="ECO:0000313" key="6">
    <source>
        <dbReference type="Proteomes" id="UP000235703"/>
    </source>
</evidence>
<organism evidence="5 6">
    <name type="scientific">Brevibacterium luteolum</name>
    <dbReference type="NCBI Taxonomy" id="199591"/>
    <lineage>
        <taxon>Bacteria</taxon>
        <taxon>Bacillati</taxon>
        <taxon>Actinomycetota</taxon>
        <taxon>Actinomycetes</taxon>
        <taxon>Micrococcales</taxon>
        <taxon>Brevibacteriaceae</taxon>
        <taxon>Brevibacterium</taxon>
    </lineage>
</organism>
<dbReference type="EMBL" id="PNFZ01000004">
    <property type="protein sequence ID" value="PMB97875.1"/>
    <property type="molecule type" value="Genomic_DNA"/>
</dbReference>
<name>A0A2N6PGQ7_9MICO</name>
<dbReference type="InterPro" id="IPR051448">
    <property type="entry name" value="CdaR-like_regulators"/>
</dbReference>
<dbReference type="Proteomes" id="UP000235703">
    <property type="component" value="Unassembled WGS sequence"/>
</dbReference>